<organism evidence="2 3">
    <name type="scientific">Diaporthe australafricana</name>
    <dbReference type="NCBI Taxonomy" id="127596"/>
    <lineage>
        <taxon>Eukaryota</taxon>
        <taxon>Fungi</taxon>
        <taxon>Dikarya</taxon>
        <taxon>Ascomycota</taxon>
        <taxon>Pezizomycotina</taxon>
        <taxon>Sordariomycetes</taxon>
        <taxon>Sordariomycetidae</taxon>
        <taxon>Diaporthales</taxon>
        <taxon>Diaporthaceae</taxon>
        <taxon>Diaporthe</taxon>
    </lineage>
</organism>
<evidence type="ECO:0008006" key="4">
    <source>
        <dbReference type="Google" id="ProtNLM"/>
    </source>
</evidence>
<feature type="region of interest" description="Disordered" evidence="1">
    <location>
        <begin position="60"/>
        <end position="112"/>
    </location>
</feature>
<dbReference type="SUPFAM" id="SSF56112">
    <property type="entry name" value="Protein kinase-like (PK-like)"/>
    <property type="match status" value="1"/>
</dbReference>
<dbReference type="EMBL" id="JAWRVE010000054">
    <property type="protein sequence ID" value="KAL1866709.1"/>
    <property type="molecule type" value="Genomic_DNA"/>
</dbReference>
<dbReference type="Gene3D" id="1.10.510.10">
    <property type="entry name" value="Transferase(Phosphotransferase) domain 1"/>
    <property type="match status" value="1"/>
</dbReference>
<proteinExistence type="predicted"/>
<comment type="caution">
    <text evidence="2">The sequence shown here is derived from an EMBL/GenBank/DDBJ whole genome shotgun (WGS) entry which is preliminary data.</text>
</comment>
<sequence>MSSKQGASVTPIATAEIQAGCSHHSQSPPSDHPAEWSASASLKPPPLPYLPGACFDIKPHNPPPPLGPGYHKPDPKEWIENPWPFGKGSPDTIIDQHLAHPPRKTTPPTYQSPRCLQVTHQIRCGDPCMAQVVRCRVDGTDLVAKIFDPLYVGIDEGYGFPPTYYSERFYSCEAAAYKRIKERGLDGRYTPGFMGCWFLELPLPAGKGRVVRREIRLILQEFVPGDNMRAIMERGEADKIDPQVRMELLDRLMEGLSQLDFIGVLHDDLHPRNLMVSKGAKNGYEITLIDFSHPRVQDLPNSKFRTRRKKKLPESPITITGSCWPPNCSDWIPKEYDGRTEVSFEKRLDSMKKRWEKSDQYEPVNYE</sequence>
<dbReference type="InterPro" id="IPR011009">
    <property type="entry name" value="Kinase-like_dom_sf"/>
</dbReference>
<feature type="region of interest" description="Disordered" evidence="1">
    <location>
        <begin position="1"/>
        <end position="41"/>
    </location>
</feature>
<evidence type="ECO:0000313" key="3">
    <source>
        <dbReference type="Proteomes" id="UP001583177"/>
    </source>
</evidence>
<accession>A0ABR3WSQ3</accession>
<protein>
    <recommendedName>
        <fullName evidence="4">Protein kinase domain-containing protein</fullName>
    </recommendedName>
</protein>
<reference evidence="2 3" key="1">
    <citation type="journal article" date="2024" name="IMA Fungus">
        <title>IMA Genome - F19 : A genome assembly and annotation guide to empower mycologists, including annotated draft genome sequences of Ceratocystis pirilliformis, Diaporthe australafricana, Fusarium ophioides, Paecilomyces lecythidis, and Sporothrix stenoceras.</title>
        <authorList>
            <person name="Aylward J."/>
            <person name="Wilson A.M."/>
            <person name="Visagie C.M."/>
            <person name="Spraker J."/>
            <person name="Barnes I."/>
            <person name="Buitendag C."/>
            <person name="Ceriani C."/>
            <person name="Del Mar Angel L."/>
            <person name="du Plessis D."/>
            <person name="Fuchs T."/>
            <person name="Gasser K."/>
            <person name="Kramer D."/>
            <person name="Li W."/>
            <person name="Munsamy K."/>
            <person name="Piso A."/>
            <person name="Price J.L."/>
            <person name="Sonnekus B."/>
            <person name="Thomas C."/>
            <person name="van der Nest A."/>
            <person name="van Dijk A."/>
            <person name="van Heerden A."/>
            <person name="van Vuuren N."/>
            <person name="Yilmaz N."/>
            <person name="Duong T.A."/>
            <person name="van der Merwe N.A."/>
            <person name="Wingfield M.J."/>
            <person name="Wingfield B.D."/>
        </authorList>
    </citation>
    <scope>NUCLEOTIDE SEQUENCE [LARGE SCALE GENOMIC DNA]</scope>
    <source>
        <strain evidence="2 3">CMW 18300</strain>
    </source>
</reference>
<evidence type="ECO:0000313" key="2">
    <source>
        <dbReference type="EMBL" id="KAL1866709.1"/>
    </source>
</evidence>
<gene>
    <name evidence="2" type="ORF">Daus18300_006653</name>
</gene>
<dbReference type="Proteomes" id="UP001583177">
    <property type="component" value="Unassembled WGS sequence"/>
</dbReference>
<evidence type="ECO:0000256" key="1">
    <source>
        <dbReference type="SAM" id="MobiDB-lite"/>
    </source>
</evidence>
<name>A0ABR3WSQ3_9PEZI</name>
<keyword evidence="3" id="KW-1185">Reference proteome</keyword>